<gene>
    <name evidence="2" type="ordered locus">Dda3937_04614</name>
</gene>
<evidence type="ECO:0000313" key="2">
    <source>
        <dbReference type="EMBL" id="ADM98887.1"/>
    </source>
</evidence>
<evidence type="ECO:0000256" key="1">
    <source>
        <dbReference type="SAM" id="MobiDB-lite"/>
    </source>
</evidence>
<protein>
    <submittedName>
        <fullName evidence="2">Uncharacterized protein</fullName>
    </submittedName>
</protein>
<dbReference type="STRING" id="198628.Dda3937_04614"/>
<organism evidence="2 3">
    <name type="scientific">Dickeya dadantii (strain 3937)</name>
    <name type="common">Erwinia chrysanthemi (strain 3937)</name>
    <dbReference type="NCBI Taxonomy" id="198628"/>
    <lineage>
        <taxon>Bacteria</taxon>
        <taxon>Pseudomonadati</taxon>
        <taxon>Pseudomonadota</taxon>
        <taxon>Gammaproteobacteria</taxon>
        <taxon>Enterobacterales</taxon>
        <taxon>Pectobacteriaceae</taxon>
        <taxon>Dickeya</taxon>
    </lineage>
</organism>
<evidence type="ECO:0000313" key="3">
    <source>
        <dbReference type="Proteomes" id="UP000006859"/>
    </source>
</evidence>
<feature type="region of interest" description="Disordered" evidence="1">
    <location>
        <begin position="1"/>
        <end position="23"/>
    </location>
</feature>
<name>E0SG32_DICD3</name>
<dbReference type="EMBL" id="CP002038">
    <property type="protein sequence ID" value="ADM98887.1"/>
    <property type="molecule type" value="Genomic_DNA"/>
</dbReference>
<dbReference type="KEGG" id="ddd:Dda3937_04614"/>
<dbReference type="Proteomes" id="UP000006859">
    <property type="component" value="Chromosome"/>
</dbReference>
<sequence>MTDDRRHPVMSESNPEPGRRGNNIKYKSIITRAASKNRFVRHRDKTNCLFHFCSKSARIRSLLYTLRWSKRQPSPQATHLGMSPPEMLPCCPAGEEFTQAND</sequence>
<dbReference type="HOGENOM" id="CLU_2272903_0_0_6"/>
<proteinExistence type="predicted"/>
<keyword evidence="3" id="KW-1185">Reference proteome</keyword>
<dbReference type="AlphaFoldDB" id="E0SG32"/>
<reference evidence="2 3" key="1">
    <citation type="journal article" date="2011" name="J. Bacteriol.">
        <title>Genome sequence of the plant-pathogenic bacterium Dickeya dadantii 3937.</title>
        <authorList>
            <person name="Glasner J.D."/>
            <person name="Yang C.H."/>
            <person name="Reverchon S."/>
            <person name="Hugouvieux-Cotte-Pattat N."/>
            <person name="Condemine G."/>
            <person name="Bohin J.P."/>
            <person name="Van Gijsegem F."/>
            <person name="Yang S."/>
            <person name="Franza T."/>
            <person name="Expert D."/>
            <person name="Plunkett G. III"/>
            <person name="San Francisco M.J."/>
            <person name="Charkowski A.O."/>
            <person name="Py B."/>
            <person name="Bell K."/>
            <person name="Rauscher L."/>
            <person name="Rodriguez-Palenzuela P."/>
            <person name="Toussaint A."/>
            <person name="Holeva M.C."/>
            <person name="He S.Y."/>
            <person name="Douet V."/>
            <person name="Boccara M."/>
            <person name="Blanco C."/>
            <person name="Toth I."/>
            <person name="Anderson B.D."/>
            <person name="Biehl B.S."/>
            <person name="Mau B."/>
            <person name="Flynn S.M."/>
            <person name="Barras F."/>
            <person name="Lindeberg M."/>
            <person name="Birch P.R."/>
            <person name="Tsuyumu S."/>
            <person name="Shi X."/>
            <person name="Hibbing M."/>
            <person name="Yap M.N."/>
            <person name="Carpentier M."/>
            <person name="Dassa E."/>
            <person name="Umehara M."/>
            <person name="Kim J.F."/>
            <person name="Rusch M."/>
            <person name="Soni P."/>
            <person name="Mayhew G.F."/>
            <person name="Fouts D.E."/>
            <person name="Gill S.R."/>
            <person name="Blattner F.R."/>
            <person name="Keen N.T."/>
            <person name="Perna N.T."/>
        </authorList>
    </citation>
    <scope>NUCLEOTIDE SEQUENCE [LARGE SCALE GENOMIC DNA]</scope>
    <source>
        <strain evidence="2 3">3937</strain>
    </source>
</reference>
<accession>E0SG32</accession>